<feature type="region of interest" description="Disordered" evidence="1">
    <location>
        <begin position="122"/>
        <end position="198"/>
    </location>
</feature>
<accession>A0A480I311</accession>
<protein>
    <submittedName>
        <fullName evidence="2">U11/U12 small nuclear ribonucleoprotein 25 kDa protein</fullName>
    </submittedName>
</protein>
<keyword evidence="2" id="KW-0687">Ribonucleoprotein</keyword>
<sequence length="223" mass="23489">MVSCWGRAWPPAQEASLSRDSLLSQLFDERHLIPVPDAVISELLPVLCELLSRSHQVVCPPHIGPADVLNASFSLLPELHVSLDGFLQVQDCGVLDDNHSWIGRSQSSGSCTTMARPSWKTSTASECGSASSSSSSSSCGSGRPEAPATSRAPRSPRVPPPHRLSRPGPGIPGLPAGKATHGPAFGRGAGLPPGPMRNDALGASLPQCTLGVRSRRAYWWADC</sequence>
<organism evidence="2">
    <name type="scientific">Sus scrofa</name>
    <name type="common">Pig</name>
    <dbReference type="NCBI Taxonomy" id="9823"/>
    <lineage>
        <taxon>Eukaryota</taxon>
        <taxon>Metazoa</taxon>
        <taxon>Chordata</taxon>
        <taxon>Craniata</taxon>
        <taxon>Vertebrata</taxon>
        <taxon>Euteleostomi</taxon>
        <taxon>Mammalia</taxon>
        <taxon>Eutheria</taxon>
        <taxon>Laurasiatheria</taxon>
        <taxon>Artiodactyla</taxon>
        <taxon>Suina</taxon>
        <taxon>Suidae</taxon>
        <taxon>Sus</taxon>
    </lineage>
</organism>
<dbReference type="AlphaFoldDB" id="A0A480I311"/>
<dbReference type="GO" id="GO:1990904">
    <property type="term" value="C:ribonucleoprotein complex"/>
    <property type="evidence" value="ECO:0007669"/>
    <property type="project" value="UniProtKB-KW"/>
</dbReference>
<proteinExistence type="predicted"/>
<evidence type="ECO:0000256" key="1">
    <source>
        <dbReference type="SAM" id="MobiDB-lite"/>
    </source>
</evidence>
<dbReference type="EMBL" id="DQIR01054102">
    <property type="protein sequence ID" value="HDA09578.1"/>
    <property type="molecule type" value="Transcribed_RNA"/>
</dbReference>
<evidence type="ECO:0000313" key="2">
    <source>
        <dbReference type="EMBL" id="HDA31348.1"/>
    </source>
</evidence>
<name>A0A480I311_PIG</name>
<reference evidence="2" key="1">
    <citation type="journal article" date="2019" name="PeerJ">
        <title>Genes of the pig, Sus scrofa, reconstructed with EvidentialGene.</title>
        <authorList>
            <person name="Gilbert D.G."/>
        </authorList>
    </citation>
    <scope>NUCLEOTIDE SEQUENCE</scope>
</reference>
<feature type="compositionally biased region" description="Low complexity" evidence="1">
    <location>
        <begin position="122"/>
        <end position="155"/>
    </location>
</feature>
<dbReference type="EMBL" id="DQIR01075872">
    <property type="protein sequence ID" value="HDA31348.1"/>
    <property type="molecule type" value="Transcribed_RNA"/>
</dbReference>